<keyword evidence="2" id="KW-1185">Reference proteome</keyword>
<sequence length="300" mass="33346">MGDAVEAHKYAYESAKVLHRDVSAGNIILTAGEALLIDWDLSKDIDRLKNQRRRRDRTGTWQFMSAAILKNPKLPQERKDDIESFLHVTSHTAIAYTPSAMTPDARGNHLRGVFDASEQDSGHVIGGQRKATSLGSNCYIPEEFKTESPLGELLRTLSKTIGVRYQIPPTAQDRENHAALLSEANPAMVPKLLVSLRSFEYDADCKKIETSDWLLDTLRAAVADRTKWPEADRAARQPIAGEVLLTKKQQSSYSTHLSNRDSAQARSYHPTPDSSVSSKRRLTAGSGDEETKPQKVARHS</sequence>
<evidence type="ECO:0000313" key="1">
    <source>
        <dbReference type="EMBL" id="KAH7917962.1"/>
    </source>
</evidence>
<dbReference type="Proteomes" id="UP000790709">
    <property type="component" value="Unassembled WGS sequence"/>
</dbReference>
<name>A0ACB8AX60_9AGAM</name>
<accession>A0ACB8AX60</accession>
<comment type="caution">
    <text evidence="1">The sequence shown here is derived from an EMBL/GenBank/DDBJ whole genome shotgun (WGS) entry which is preliminary data.</text>
</comment>
<proteinExistence type="predicted"/>
<dbReference type="EMBL" id="MU266887">
    <property type="protein sequence ID" value="KAH7917962.1"/>
    <property type="molecule type" value="Genomic_DNA"/>
</dbReference>
<evidence type="ECO:0000313" key="2">
    <source>
        <dbReference type="Proteomes" id="UP000790709"/>
    </source>
</evidence>
<reference evidence="1" key="1">
    <citation type="journal article" date="2021" name="New Phytol.">
        <title>Evolutionary innovations through gain and loss of genes in the ectomycorrhizal Boletales.</title>
        <authorList>
            <person name="Wu G."/>
            <person name="Miyauchi S."/>
            <person name="Morin E."/>
            <person name="Kuo A."/>
            <person name="Drula E."/>
            <person name="Varga T."/>
            <person name="Kohler A."/>
            <person name="Feng B."/>
            <person name="Cao Y."/>
            <person name="Lipzen A."/>
            <person name="Daum C."/>
            <person name="Hundley H."/>
            <person name="Pangilinan J."/>
            <person name="Johnson J."/>
            <person name="Barry K."/>
            <person name="LaButti K."/>
            <person name="Ng V."/>
            <person name="Ahrendt S."/>
            <person name="Min B."/>
            <person name="Choi I.G."/>
            <person name="Park H."/>
            <person name="Plett J.M."/>
            <person name="Magnuson J."/>
            <person name="Spatafora J.W."/>
            <person name="Nagy L.G."/>
            <person name="Henrissat B."/>
            <person name="Grigoriev I.V."/>
            <person name="Yang Z.L."/>
            <person name="Xu J."/>
            <person name="Martin F.M."/>
        </authorList>
    </citation>
    <scope>NUCLEOTIDE SEQUENCE</scope>
    <source>
        <strain evidence="1">KUC20120723A-06</strain>
    </source>
</reference>
<protein>
    <submittedName>
        <fullName evidence="1">Uncharacterized protein</fullName>
    </submittedName>
</protein>
<organism evidence="1 2">
    <name type="scientific">Leucogyrophana mollusca</name>
    <dbReference type="NCBI Taxonomy" id="85980"/>
    <lineage>
        <taxon>Eukaryota</taxon>
        <taxon>Fungi</taxon>
        <taxon>Dikarya</taxon>
        <taxon>Basidiomycota</taxon>
        <taxon>Agaricomycotina</taxon>
        <taxon>Agaricomycetes</taxon>
        <taxon>Agaricomycetidae</taxon>
        <taxon>Boletales</taxon>
        <taxon>Boletales incertae sedis</taxon>
        <taxon>Leucogyrophana</taxon>
    </lineage>
</organism>
<gene>
    <name evidence="1" type="ORF">BV22DRAFT_1042082</name>
</gene>